<comment type="caution">
    <text evidence="2">The sequence shown here is derived from an EMBL/GenBank/DDBJ whole genome shotgun (WGS) entry which is preliminary data.</text>
</comment>
<dbReference type="InterPro" id="IPR011043">
    <property type="entry name" value="Gal_Oxase/kelch_b-propeller"/>
</dbReference>
<dbReference type="InterPro" id="IPR036047">
    <property type="entry name" value="F-box-like_dom_sf"/>
</dbReference>
<dbReference type="SUPFAM" id="SSF81383">
    <property type="entry name" value="F-box domain"/>
    <property type="match status" value="1"/>
</dbReference>
<organism evidence="2 3">
    <name type="scientific">Lolium multiflorum</name>
    <name type="common">Italian ryegrass</name>
    <name type="synonym">Lolium perenne subsp. multiflorum</name>
    <dbReference type="NCBI Taxonomy" id="4521"/>
    <lineage>
        <taxon>Eukaryota</taxon>
        <taxon>Viridiplantae</taxon>
        <taxon>Streptophyta</taxon>
        <taxon>Embryophyta</taxon>
        <taxon>Tracheophyta</taxon>
        <taxon>Spermatophyta</taxon>
        <taxon>Magnoliopsida</taxon>
        <taxon>Liliopsida</taxon>
        <taxon>Poales</taxon>
        <taxon>Poaceae</taxon>
        <taxon>BOP clade</taxon>
        <taxon>Pooideae</taxon>
        <taxon>Poodae</taxon>
        <taxon>Poeae</taxon>
        <taxon>Poeae Chloroplast Group 2 (Poeae type)</taxon>
        <taxon>Loliodinae</taxon>
        <taxon>Loliinae</taxon>
        <taxon>Lolium</taxon>
    </lineage>
</organism>
<dbReference type="SUPFAM" id="SSF50965">
    <property type="entry name" value="Galactose oxidase, central domain"/>
    <property type="match status" value="1"/>
</dbReference>
<accession>A0AAD8VPD2</accession>
<dbReference type="InterPro" id="IPR013187">
    <property type="entry name" value="F-box-assoc_dom_typ3"/>
</dbReference>
<dbReference type="PANTHER" id="PTHR31111">
    <property type="entry name" value="BNAA05G37150D PROTEIN-RELATED"/>
    <property type="match status" value="1"/>
</dbReference>
<proteinExistence type="predicted"/>
<dbReference type="EMBL" id="JAUUTY010000007">
    <property type="protein sequence ID" value="KAK1612771.1"/>
    <property type="molecule type" value="Genomic_DNA"/>
</dbReference>
<protein>
    <recommendedName>
        <fullName evidence="1">F-box domain-containing protein</fullName>
    </recommendedName>
</protein>
<dbReference type="InterPro" id="IPR001810">
    <property type="entry name" value="F-box_dom"/>
</dbReference>
<gene>
    <name evidence="2" type="ORF">QYE76_036444</name>
</gene>
<dbReference type="Pfam" id="PF08268">
    <property type="entry name" value="FBA_3"/>
    <property type="match status" value="1"/>
</dbReference>
<keyword evidence="3" id="KW-1185">Reference proteome</keyword>
<evidence type="ECO:0000313" key="3">
    <source>
        <dbReference type="Proteomes" id="UP001231189"/>
    </source>
</evidence>
<dbReference type="CDD" id="cd22157">
    <property type="entry name" value="F-box_AtFBW1-like"/>
    <property type="match status" value="1"/>
</dbReference>
<name>A0AAD8VPD2_LOLMU</name>
<dbReference type="Gene3D" id="1.20.1280.50">
    <property type="match status" value="1"/>
</dbReference>
<dbReference type="PANTHER" id="PTHR31111:SF136">
    <property type="entry name" value="F-BOX ASSOCIATED DOMAIN-CONTAINING PROTEIN"/>
    <property type="match status" value="1"/>
</dbReference>
<evidence type="ECO:0000313" key="2">
    <source>
        <dbReference type="EMBL" id="KAK1612771.1"/>
    </source>
</evidence>
<evidence type="ECO:0000259" key="1">
    <source>
        <dbReference type="PROSITE" id="PS50181"/>
    </source>
</evidence>
<dbReference type="AlphaFoldDB" id="A0AAD8VPD2"/>
<sequence length="365" mass="41030">MLPLLPDDVIAEILSWVPVKQACRFRCVSQRWRALISSQAFLAAHKTRTEPLLMCVTSSYSWPQVSSALRLMDVDGNVLKAIDMPGQWVFNYGFDGPLGFTTAFCVPDYKFIINMIDPATGNVMKTPKELNIRPYWNLGVGLAIPSRTYKAVGLLSEYAQQHCNVLTVQDGAKWRLVQSVPTPPLDTTGRNKTPPVTVNGVMHFLYKFVDEDYVFRFDLESEEWKTWIQGPTRSSADKVENKTKGMVKLDDALCIVQWSPLNTWLVWLLTDPAKGTWVKAYTVPVDLTFDLLTPLSVMCDGRKLLFYACNEPMTMPALHVYDPLTRTCTHLAKFPSNLVGNAGLCNLHLECFVSPKISIVSVQSV</sequence>
<dbReference type="SMART" id="SM00256">
    <property type="entry name" value="FBOX"/>
    <property type="match status" value="1"/>
</dbReference>
<feature type="domain" description="F-box" evidence="1">
    <location>
        <begin position="1"/>
        <end position="45"/>
    </location>
</feature>
<reference evidence="2" key="1">
    <citation type="submission" date="2023-07" db="EMBL/GenBank/DDBJ databases">
        <title>A chromosome-level genome assembly of Lolium multiflorum.</title>
        <authorList>
            <person name="Chen Y."/>
            <person name="Copetti D."/>
            <person name="Kolliker R."/>
            <person name="Studer B."/>
        </authorList>
    </citation>
    <scope>NUCLEOTIDE SEQUENCE</scope>
    <source>
        <strain evidence="2">02402/16</strain>
        <tissue evidence="2">Leaf</tissue>
    </source>
</reference>
<dbReference type="NCBIfam" id="TIGR01640">
    <property type="entry name" value="F_box_assoc_1"/>
    <property type="match status" value="1"/>
</dbReference>
<dbReference type="InterPro" id="IPR017451">
    <property type="entry name" value="F-box-assoc_interact_dom"/>
</dbReference>
<dbReference type="Pfam" id="PF00646">
    <property type="entry name" value="F-box"/>
    <property type="match status" value="1"/>
</dbReference>
<dbReference type="PROSITE" id="PS50181">
    <property type="entry name" value="FBOX"/>
    <property type="match status" value="1"/>
</dbReference>
<dbReference type="Proteomes" id="UP001231189">
    <property type="component" value="Unassembled WGS sequence"/>
</dbReference>